<proteinExistence type="predicted"/>
<dbReference type="EMBL" id="CM034406">
    <property type="protein sequence ID" value="KAJ0173224.1"/>
    <property type="molecule type" value="Genomic_DNA"/>
</dbReference>
<keyword evidence="2" id="KW-1185">Reference proteome</keyword>
<evidence type="ECO:0000313" key="1">
    <source>
        <dbReference type="EMBL" id="KAJ0173224.1"/>
    </source>
</evidence>
<protein>
    <submittedName>
        <fullName evidence="1">Uncharacterized protein</fullName>
    </submittedName>
</protein>
<reference evidence="1 2" key="1">
    <citation type="journal article" date="2021" name="Front. Genet.">
        <title>Chromosome-Level Genome Assembly Reveals Significant Gene Expansion in the Toll and IMD Signaling Pathways of Dendrolimus kikuchii.</title>
        <authorList>
            <person name="Zhou J."/>
            <person name="Wu P."/>
            <person name="Xiong Z."/>
            <person name="Liu N."/>
            <person name="Zhao N."/>
            <person name="Ji M."/>
            <person name="Qiu Y."/>
            <person name="Yang B."/>
        </authorList>
    </citation>
    <scope>NUCLEOTIDE SEQUENCE [LARGE SCALE GENOMIC DNA]</scope>
    <source>
        <strain evidence="1">Ann1</strain>
    </source>
</reference>
<sequence>MPVLTLYDPNYHVGHLFMECMKKRPNAICQIDAATGAQESNESVLQRSVRLARCFRRLGLRPGDVLALGGRNHLDLHIPYYAALMNGLPISGVDPLFKYDEIKSHFQISRPKVAFCEKETFADYKEAARVLELDTFVFTFDGESSMKEFIEKYDDCKSIDDFEPAIFDLDKVYLWLASTGGTGGILKLAAIKHKVWLHKVLNFVMNLYKNADDGFSENDRSKSVLNISPIHWISGLFNALKSIISNQIKVQTSALLTTEHLIDIINNYKPASTLMSPSLITSILKHEKKCDLTSFDSLLITEKCSSILFLVDPVTGKDITAPNTPGELWNKPTCFSEYYNNPDETALVFSEDGYYKTGDILYRDEKDNFFFVERLKMLIKYRNYHIIPLELEEVIRTHPGVQDVSVTGIPHAVDGDWPVACVVTKPGAKVLAKEIEDLVADKLSDSKRLRGGVIFMDQLPYMSTGKLARGKLRQMVIDIKNKI</sequence>
<organism evidence="1 2">
    <name type="scientific">Dendrolimus kikuchii</name>
    <dbReference type="NCBI Taxonomy" id="765133"/>
    <lineage>
        <taxon>Eukaryota</taxon>
        <taxon>Metazoa</taxon>
        <taxon>Ecdysozoa</taxon>
        <taxon>Arthropoda</taxon>
        <taxon>Hexapoda</taxon>
        <taxon>Insecta</taxon>
        <taxon>Pterygota</taxon>
        <taxon>Neoptera</taxon>
        <taxon>Endopterygota</taxon>
        <taxon>Lepidoptera</taxon>
        <taxon>Glossata</taxon>
        <taxon>Ditrysia</taxon>
        <taxon>Bombycoidea</taxon>
        <taxon>Lasiocampidae</taxon>
        <taxon>Dendrolimus</taxon>
    </lineage>
</organism>
<evidence type="ECO:0000313" key="2">
    <source>
        <dbReference type="Proteomes" id="UP000824533"/>
    </source>
</evidence>
<name>A0ACC1CNM8_9NEOP</name>
<accession>A0ACC1CNM8</accession>
<dbReference type="Proteomes" id="UP000824533">
    <property type="component" value="Linkage Group LG20"/>
</dbReference>
<comment type="caution">
    <text evidence="1">The sequence shown here is derived from an EMBL/GenBank/DDBJ whole genome shotgun (WGS) entry which is preliminary data.</text>
</comment>
<gene>
    <name evidence="1" type="ORF">K1T71_011400</name>
</gene>